<keyword evidence="9" id="KW-0732">Signal</keyword>
<dbReference type="InterPro" id="IPR050314">
    <property type="entry name" value="Glycosyl_Hydrlase_18"/>
</dbReference>
<dbReference type="SUPFAM" id="SSF54556">
    <property type="entry name" value="Chitinase insertion domain"/>
    <property type="match status" value="1"/>
</dbReference>
<name>A0ABR2WWG1_9FUNG</name>
<evidence type="ECO:0000259" key="10">
    <source>
        <dbReference type="PROSITE" id="PS51910"/>
    </source>
</evidence>
<evidence type="ECO:0000256" key="1">
    <source>
        <dbReference type="ARBA" id="ARBA00000822"/>
    </source>
</evidence>
<dbReference type="InterPro" id="IPR001579">
    <property type="entry name" value="Glyco_hydro_18_chit_AS"/>
</dbReference>
<feature type="domain" description="GH18" evidence="10">
    <location>
        <begin position="28"/>
        <end position="385"/>
    </location>
</feature>
<dbReference type="InterPro" id="IPR029070">
    <property type="entry name" value="Chitinase_insertion_sf"/>
</dbReference>
<dbReference type="InterPro" id="IPR001223">
    <property type="entry name" value="Glyco_hydro18_cat"/>
</dbReference>
<dbReference type="SMART" id="SM00636">
    <property type="entry name" value="Glyco_18"/>
    <property type="match status" value="1"/>
</dbReference>
<keyword evidence="6" id="KW-0624">Polysaccharide degradation</keyword>
<evidence type="ECO:0000256" key="4">
    <source>
        <dbReference type="ARBA" id="ARBA00023277"/>
    </source>
</evidence>
<accession>A0ABR2WWG1</accession>
<comment type="caution">
    <text evidence="11">The sequence shown here is derived from an EMBL/GenBank/DDBJ whole genome shotgun (WGS) entry which is preliminary data.</text>
</comment>
<reference evidence="11 12" key="1">
    <citation type="submission" date="2023-04" db="EMBL/GenBank/DDBJ databases">
        <title>Genome of Basidiobolus ranarum AG-B5.</title>
        <authorList>
            <person name="Stajich J.E."/>
            <person name="Carter-House D."/>
            <person name="Gryganskyi A."/>
        </authorList>
    </citation>
    <scope>NUCLEOTIDE SEQUENCE [LARGE SCALE GENOMIC DNA]</scope>
    <source>
        <strain evidence="11 12">AG-B5</strain>
    </source>
</reference>
<dbReference type="SUPFAM" id="SSF51445">
    <property type="entry name" value="(Trans)glycosidases"/>
    <property type="match status" value="1"/>
</dbReference>
<organism evidence="11 12">
    <name type="scientific">Basidiobolus ranarum</name>
    <dbReference type="NCBI Taxonomy" id="34480"/>
    <lineage>
        <taxon>Eukaryota</taxon>
        <taxon>Fungi</taxon>
        <taxon>Fungi incertae sedis</taxon>
        <taxon>Zoopagomycota</taxon>
        <taxon>Entomophthoromycotina</taxon>
        <taxon>Basidiobolomycetes</taxon>
        <taxon>Basidiobolales</taxon>
        <taxon>Basidiobolaceae</taxon>
        <taxon>Basidiobolus</taxon>
    </lineage>
</organism>
<keyword evidence="2 7" id="KW-0378">Hydrolase</keyword>
<keyword evidence="3" id="KW-0146">Chitin degradation</keyword>
<evidence type="ECO:0000256" key="5">
    <source>
        <dbReference type="ARBA" id="ARBA00023295"/>
    </source>
</evidence>
<evidence type="ECO:0000313" key="12">
    <source>
        <dbReference type="Proteomes" id="UP001479436"/>
    </source>
</evidence>
<dbReference type="PANTHER" id="PTHR11177">
    <property type="entry name" value="CHITINASE"/>
    <property type="match status" value="1"/>
</dbReference>
<dbReference type="InterPro" id="IPR017853">
    <property type="entry name" value="GH"/>
</dbReference>
<dbReference type="Gene3D" id="3.10.50.10">
    <property type="match status" value="1"/>
</dbReference>
<proteinExistence type="inferred from homology"/>
<evidence type="ECO:0000256" key="6">
    <source>
        <dbReference type="ARBA" id="ARBA00023326"/>
    </source>
</evidence>
<dbReference type="PROSITE" id="PS51910">
    <property type="entry name" value="GH18_2"/>
    <property type="match status" value="1"/>
</dbReference>
<dbReference type="Pfam" id="PF00704">
    <property type="entry name" value="Glyco_hydro_18"/>
    <property type="match status" value="1"/>
</dbReference>
<evidence type="ECO:0000256" key="3">
    <source>
        <dbReference type="ARBA" id="ARBA00023024"/>
    </source>
</evidence>
<evidence type="ECO:0000313" key="11">
    <source>
        <dbReference type="EMBL" id="KAK9765870.1"/>
    </source>
</evidence>
<feature type="signal peptide" evidence="9">
    <location>
        <begin position="1"/>
        <end position="20"/>
    </location>
</feature>
<evidence type="ECO:0000256" key="8">
    <source>
        <dbReference type="RuleBase" id="RU004453"/>
    </source>
</evidence>
<dbReference type="Gene3D" id="3.20.20.80">
    <property type="entry name" value="Glycosidases"/>
    <property type="match status" value="1"/>
</dbReference>
<evidence type="ECO:0000256" key="9">
    <source>
        <dbReference type="SAM" id="SignalP"/>
    </source>
</evidence>
<keyword evidence="4" id="KW-0119">Carbohydrate metabolism</keyword>
<evidence type="ECO:0000256" key="7">
    <source>
        <dbReference type="RuleBase" id="RU000489"/>
    </source>
</evidence>
<gene>
    <name evidence="11" type="ORF">K7432_005454</name>
</gene>
<feature type="chain" id="PRO_5046302474" description="GH18 domain-containing protein" evidence="9">
    <location>
        <begin position="21"/>
        <end position="389"/>
    </location>
</feature>
<sequence length="389" mass="41681">MKSTYLCASILLLFNSTIQARPVGSDGKIVVAYWADWTGFSPNSVDFSKITHVNYAFAIPQASGAVTAPSALGSLVTAAHSANTQVLLSLGGWGGSATFSSIVASPGSRQTFANSIKSIMDQYKLDGIDLDWEYPGVQGACGNQISPQDTANFLEFLKLLRSTVGNKLITAATATTPFAGADGKPSSDVREFSEIFDWINLMTYDLNGIWGLVTGPNAPLVKGSGGAATSVVDGVQSWMKAGVPNSKLTIGTAFYGHSMYAINSMATNQPHEQFVAVQGGSNEHNCAGGGFSKSIDWIKIRQYLSNPTTANSPWIRQYDNITQTPWLYNPGTKQYISYDDPQSLARKVQYAGCMNLKGVMLWEISQDNGELLPVLDKIASAQGGQNCEH</sequence>
<comment type="catalytic activity">
    <reaction evidence="1">
        <text>Random endo-hydrolysis of N-acetyl-beta-D-glucosaminide (1-&gt;4)-beta-linkages in chitin and chitodextrins.</text>
        <dbReference type="EC" id="3.2.1.14"/>
    </reaction>
</comment>
<dbReference type="PANTHER" id="PTHR11177:SF392">
    <property type="entry name" value="HAP41P"/>
    <property type="match status" value="1"/>
</dbReference>
<evidence type="ECO:0000256" key="2">
    <source>
        <dbReference type="ARBA" id="ARBA00022801"/>
    </source>
</evidence>
<dbReference type="Proteomes" id="UP001479436">
    <property type="component" value="Unassembled WGS sequence"/>
</dbReference>
<dbReference type="PROSITE" id="PS01095">
    <property type="entry name" value="GH18_1"/>
    <property type="match status" value="1"/>
</dbReference>
<keyword evidence="12" id="KW-1185">Reference proteome</keyword>
<keyword evidence="5 7" id="KW-0326">Glycosidase</keyword>
<protein>
    <recommendedName>
        <fullName evidence="10">GH18 domain-containing protein</fullName>
    </recommendedName>
</protein>
<comment type="similarity">
    <text evidence="8">Belongs to the glycosyl hydrolase 18 family.</text>
</comment>
<dbReference type="EMBL" id="JASJQH010000216">
    <property type="protein sequence ID" value="KAK9765870.1"/>
    <property type="molecule type" value="Genomic_DNA"/>
</dbReference>
<dbReference type="InterPro" id="IPR011583">
    <property type="entry name" value="Chitinase_II/V-like_cat"/>
</dbReference>